<reference evidence="2" key="1">
    <citation type="submission" date="2020-03" db="EMBL/GenBank/DDBJ databases">
        <authorList>
            <person name="Weist P."/>
        </authorList>
    </citation>
    <scope>NUCLEOTIDE SEQUENCE</scope>
</reference>
<comment type="caution">
    <text evidence="2">The sequence shown here is derived from an EMBL/GenBank/DDBJ whole genome shotgun (WGS) entry which is preliminary data.</text>
</comment>
<name>A0A9N7UG06_PLEPL</name>
<protein>
    <submittedName>
        <fullName evidence="2">Uncharacterized protein</fullName>
    </submittedName>
</protein>
<organism evidence="2 3">
    <name type="scientific">Pleuronectes platessa</name>
    <name type="common">European plaice</name>
    <dbReference type="NCBI Taxonomy" id="8262"/>
    <lineage>
        <taxon>Eukaryota</taxon>
        <taxon>Metazoa</taxon>
        <taxon>Chordata</taxon>
        <taxon>Craniata</taxon>
        <taxon>Vertebrata</taxon>
        <taxon>Euteleostomi</taxon>
        <taxon>Actinopterygii</taxon>
        <taxon>Neopterygii</taxon>
        <taxon>Teleostei</taxon>
        <taxon>Neoteleostei</taxon>
        <taxon>Acanthomorphata</taxon>
        <taxon>Carangaria</taxon>
        <taxon>Pleuronectiformes</taxon>
        <taxon>Pleuronectoidei</taxon>
        <taxon>Pleuronectidae</taxon>
        <taxon>Pleuronectes</taxon>
    </lineage>
</organism>
<feature type="region of interest" description="Disordered" evidence="1">
    <location>
        <begin position="75"/>
        <end position="131"/>
    </location>
</feature>
<sequence length="131" mass="14068">MRAVPALILGVQHTEGETVPLSVPTPSGFPPPDTLYPALRFLVASSCKRHYVRVRARRSTAHGGRHALIRPRALTPDWPRWGSHGRATSPSLSVTGVAKPSSQVQGPRPTPCHCPAWHTPPHTEAGGPTLT</sequence>
<evidence type="ECO:0000256" key="1">
    <source>
        <dbReference type="SAM" id="MobiDB-lite"/>
    </source>
</evidence>
<evidence type="ECO:0000313" key="2">
    <source>
        <dbReference type="EMBL" id="CAB1431349.1"/>
    </source>
</evidence>
<gene>
    <name evidence="2" type="ORF">PLEPLA_LOCUS19405</name>
</gene>
<evidence type="ECO:0000313" key="3">
    <source>
        <dbReference type="Proteomes" id="UP001153269"/>
    </source>
</evidence>
<keyword evidence="3" id="KW-1185">Reference proteome</keyword>
<proteinExistence type="predicted"/>
<accession>A0A9N7UG06</accession>
<feature type="compositionally biased region" description="Polar residues" evidence="1">
    <location>
        <begin position="86"/>
        <end position="105"/>
    </location>
</feature>
<dbReference type="AlphaFoldDB" id="A0A9N7UG06"/>
<dbReference type="Proteomes" id="UP001153269">
    <property type="component" value="Unassembled WGS sequence"/>
</dbReference>
<dbReference type="EMBL" id="CADEAL010001335">
    <property type="protein sequence ID" value="CAB1431349.1"/>
    <property type="molecule type" value="Genomic_DNA"/>
</dbReference>